<keyword evidence="7 13" id="KW-0274">FAD</keyword>
<protein>
    <recommendedName>
        <fullName evidence="4 13">Dihydrolipoyl dehydrogenase</fullName>
        <ecNumber evidence="3 13">1.8.1.4</ecNumber>
    </recommendedName>
</protein>
<comment type="similarity">
    <text evidence="2 13">Belongs to the class-I pyridine nucleotide-disulfide oxidoreductase family.</text>
</comment>
<dbReference type="EC" id="1.8.1.4" evidence="3 13"/>
<evidence type="ECO:0000313" key="17">
    <source>
        <dbReference type="Proteomes" id="UP001156664"/>
    </source>
</evidence>
<comment type="caution">
    <text evidence="16">The sequence shown here is derived from an EMBL/GenBank/DDBJ whole genome shotgun (WGS) entry which is preliminary data.</text>
</comment>
<dbReference type="PROSITE" id="PS00076">
    <property type="entry name" value="PYRIDINE_REDOX_1"/>
    <property type="match status" value="1"/>
</dbReference>
<evidence type="ECO:0000256" key="6">
    <source>
        <dbReference type="ARBA" id="ARBA00022630"/>
    </source>
</evidence>
<evidence type="ECO:0000256" key="2">
    <source>
        <dbReference type="ARBA" id="ARBA00007532"/>
    </source>
</evidence>
<dbReference type="InterPro" id="IPR004099">
    <property type="entry name" value="Pyr_nucl-diS_OxRdtase_dimer"/>
</dbReference>
<dbReference type="PRINTS" id="PR00368">
    <property type="entry name" value="FADPNR"/>
</dbReference>
<feature type="domain" description="FAD/NAD(P)-binding" evidence="15">
    <location>
        <begin position="5"/>
        <end position="340"/>
    </location>
</feature>
<dbReference type="NCBIfam" id="TIGR01350">
    <property type="entry name" value="lipoamide_DH"/>
    <property type="match status" value="1"/>
</dbReference>
<dbReference type="Pfam" id="PF02852">
    <property type="entry name" value="Pyr_redox_dim"/>
    <property type="match status" value="1"/>
</dbReference>
<dbReference type="InterPro" id="IPR016156">
    <property type="entry name" value="FAD/NAD-linked_Rdtase_dimer_sf"/>
</dbReference>
<dbReference type="EMBL" id="BSOJ01000015">
    <property type="protein sequence ID" value="GLR26614.1"/>
    <property type="molecule type" value="Genomic_DNA"/>
</dbReference>
<name>A0ABQ5YV18_9BURK</name>
<dbReference type="RefSeq" id="WP_284281242.1">
    <property type="nucleotide sequence ID" value="NZ_BSOJ01000015.1"/>
</dbReference>
<dbReference type="PANTHER" id="PTHR22912">
    <property type="entry name" value="DISULFIDE OXIDOREDUCTASE"/>
    <property type="match status" value="1"/>
</dbReference>
<evidence type="ECO:0000256" key="10">
    <source>
        <dbReference type="ARBA" id="ARBA00023157"/>
    </source>
</evidence>
<keyword evidence="17" id="KW-1185">Reference proteome</keyword>
<dbReference type="SUPFAM" id="SSF55424">
    <property type="entry name" value="FAD/NAD-linked reductases, dimerisation (C-terminal) domain"/>
    <property type="match status" value="1"/>
</dbReference>
<dbReference type="PIRSF" id="PIRSF000350">
    <property type="entry name" value="Mercury_reductase_MerA"/>
    <property type="match status" value="1"/>
</dbReference>
<dbReference type="InterPro" id="IPR050151">
    <property type="entry name" value="Class-I_Pyr_Nuc-Dis_Oxidored"/>
</dbReference>
<dbReference type="InterPro" id="IPR006258">
    <property type="entry name" value="Lipoamide_DH"/>
</dbReference>
<evidence type="ECO:0000256" key="12">
    <source>
        <dbReference type="ARBA" id="ARBA00049187"/>
    </source>
</evidence>
<dbReference type="PRINTS" id="PR00411">
    <property type="entry name" value="PNDRDTASEI"/>
</dbReference>
<keyword evidence="8 13" id="KW-0560">Oxidoreductase</keyword>
<evidence type="ECO:0000256" key="13">
    <source>
        <dbReference type="RuleBase" id="RU003692"/>
    </source>
</evidence>
<keyword evidence="6 13" id="KW-0285">Flavoprotein</keyword>
<evidence type="ECO:0000259" key="14">
    <source>
        <dbReference type="Pfam" id="PF02852"/>
    </source>
</evidence>
<accession>A0ABQ5YV18</accession>
<evidence type="ECO:0000256" key="3">
    <source>
        <dbReference type="ARBA" id="ARBA00012608"/>
    </source>
</evidence>
<organism evidence="16 17">
    <name type="scientific">Limnobacter litoralis</name>
    <dbReference type="NCBI Taxonomy" id="481366"/>
    <lineage>
        <taxon>Bacteria</taxon>
        <taxon>Pseudomonadati</taxon>
        <taxon>Pseudomonadota</taxon>
        <taxon>Betaproteobacteria</taxon>
        <taxon>Burkholderiales</taxon>
        <taxon>Burkholderiaceae</taxon>
        <taxon>Limnobacter</taxon>
    </lineage>
</organism>
<gene>
    <name evidence="16" type="primary">odhL</name>
    <name evidence="16" type="ORF">GCM10007875_17040</name>
</gene>
<proteinExistence type="inferred from homology"/>
<dbReference type="InterPro" id="IPR036188">
    <property type="entry name" value="FAD/NAD-bd_sf"/>
</dbReference>
<keyword evidence="9 13" id="KW-0520">NAD</keyword>
<dbReference type="Proteomes" id="UP001156664">
    <property type="component" value="Unassembled WGS sequence"/>
</dbReference>
<dbReference type="InterPro" id="IPR023753">
    <property type="entry name" value="FAD/NAD-binding_dom"/>
</dbReference>
<evidence type="ECO:0000313" key="16">
    <source>
        <dbReference type="EMBL" id="GLR26614.1"/>
    </source>
</evidence>
<keyword evidence="5" id="KW-0963">Cytoplasm</keyword>
<evidence type="ECO:0000259" key="15">
    <source>
        <dbReference type="Pfam" id="PF07992"/>
    </source>
</evidence>
<dbReference type="InterPro" id="IPR012999">
    <property type="entry name" value="Pyr_OxRdtase_I_AS"/>
</dbReference>
<evidence type="ECO:0000256" key="8">
    <source>
        <dbReference type="ARBA" id="ARBA00023002"/>
    </source>
</evidence>
<evidence type="ECO:0000256" key="4">
    <source>
        <dbReference type="ARBA" id="ARBA00016961"/>
    </source>
</evidence>
<reference evidence="17" key="1">
    <citation type="journal article" date="2019" name="Int. J. Syst. Evol. Microbiol.">
        <title>The Global Catalogue of Microorganisms (GCM) 10K type strain sequencing project: providing services to taxonomists for standard genome sequencing and annotation.</title>
        <authorList>
            <consortium name="The Broad Institute Genomics Platform"/>
            <consortium name="The Broad Institute Genome Sequencing Center for Infectious Disease"/>
            <person name="Wu L."/>
            <person name="Ma J."/>
        </authorList>
    </citation>
    <scope>NUCLEOTIDE SEQUENCE [LARGE SCALE GENOMIC DNA]</scope>
    <source>
        <strain evidence="17">NBRC 105857</strain>
    </source>
</reference>
<evidence type="ECO:0000256" key="11">
    <source>
        <dbReference type="ARBA" id="ARBA00023284"/>
    </source>
</evidence>
<dbReference type="Gene3D" id="3.30.390.30">
    <property type="match status" value="1"/>
</dbReference>
<evidence type="ECO:0000256" key="7">
    <source>
        <dbReference type="ARBA" id="ARBA00022827"/>
    </source>
</evidence>
<comment type="subcellular location">
    <subcellularLocation>
        <location evidence="1">Cytoplasm</location>
    </subcellularLocation>
</comment>
<dbReference type="InterPro" id="IPR001100">
    <property type="entry name" value="Pyr_nuc-diS_OxRdtase"/>
</dbReference>
<comment type="catalytic activity">
    <reaction evidence="12 13">
        <text>N(6)-[(R)-dihydrolipoyl]-L-lysyl-[protein] + NAD(+) = N(6)-[(R)-lipoyl]-L-lysyl-[protein] + NADH + H(+)</text>
        <dbReference type="Rhea" id="RHEA:15045"/>
        <dbReference type="Rhea" id="RHEA-COMP:10474"/>
        <dbReference type="Rhea" id="RHEA-COMP:10475"/>
        <dbReference type="ChEBI" id="CHEBI:15378"/>
        <dbReference type="ChEBI" id="CHEBI:57540"/>
        <dbReference type="ChEBI" id="CHEBI:57945"/>
        <dbReference type="ChEBI" id="CHEBI:83099"/>
        <dbReference type="ChEBI" id="CHEBI:83100"/>
        <dbReference type="EC" id="1.8.1.4"/>
    </reaction>
</comment>
<evidence type="ECO:0000256" key="5">
    <source>
        <dbReference type="ARBA" id="ARBA00022490"/>
    </source>
</evidence>
<feature type="domain" description="Pyridine nucleotide-disulphide oxidoreductase dimerisation" evidence="14">
    <location>
        <begin position="359"/>
        <end position="468"/>
    </location>
</feature>
<comment type="miscellaneous">
    <text evidence="13">The active site is a redox-active disulfide bond.</text>
</comment>
<keyword evidence="11 13" id="KW-0676">Redox-active center</keyword>
<evidence type="ECO:0000256" key="9">
    <source>
        <dbReference type="ARBA" id="ARBA00023027"/>
    </source>
</evidence>
<evidence type="ECO:0000256" key="1">
    <source>
        <dbReference type="ARBA" id="ARBA00004496"/>
    </source>
</evidence>
<keyword evidence="10" id="KW-1015">Disulfide bond</keyword>
<comment type="cofactor">
    <cofactor evidence="13">
        <name>FAD</name>
        <dbReference type="ChEBI" id="CHEBI:57692"/>
    </cofactor>
    <text evidence="13">Binds 1 FAD per subunit.</text>
</comment>
<dbReference type="Gene3D" id="3.50.50.60">
    <property type="entry name" value="FAD/NAD(P)-binding domain"/>
    <property type="match status" value="2"/>
</dbReference>
<dbReference type="SUPFAM" id="SSF51905">
    <property type="entry name" value="FAD/NAD(P)-binding domain"/>
    <property type="match status" value="1"/>
</dbReference>
<dbReference type="PANTHER" id="PTHR22912:SF224">
    <property type="entry name" value="DIHYDROLIPOYL DEHYDROGENASE"/>
    <property type="match status" value="1"/>
</dbReference>
<dbReference type="Pfam" id="PF07992">
    <property type="entry name" value="Pyr_redox_2"/>
    <property type="match status" value="1"/>
</dbReference>
<sequence length="478" mass="50741">MSADYDVLVIGAGPGGYIAAIRAGQLGMKVACVEGNPYDDPKGEPRLGGTCLNVGCIPSKALLASSEEFEKISHHAEDHGISVTGAKMDVAKMIARKDSIVDKMTGGIKFLFKKNKVTLVNGWASFVGKTDAGVQVKVTGAKGEEVITAKNVIIATGSKARHLPGVPVDNDMICDNEGALKFGAVPKKLGVIGAGVIGLELGSVWRRLGSDVTVLEAMPQFLAAADEGVAKEMQKIFTKQGLKFNLGVKIEEVKTTKKQVTVKYKDADGKDQQMVCDKLIVSVGRIPNTDGLNLEAIGLKTNERGQIDVDAHCQTLTAGVYAIGDVIRGAMLAHKAEEEGVMVAEILAGQAGHCNYDTVPWVIYTSPEVAWVGKTEQQLKAEGRQYKAGQFPFMANGRALGQGDSQGFVKVLADATTDEVLGVHIINSHASDLIAEAVMAMEFKAASEDIGRICHAHPSLSEVVKEAALACDKRQLNM</sequence>